<dbReference type="Gene3D" id="1.10.443.10">
    <property type="entry name" value="Intergrase catalytic core"/>
    <property type="match status" value="1"/>
</dbReference>
<organism evidence="8 9">
    <name type="scientific">Neptuniibacter caesariensis</name>
    <dbReference type="NCBI Taxonomy" id="207954"/>
    <lineage>
        <taxon>Bacteria</taxon>
        <taxon>Pseudomonadati</taxon>
        <taxon>Pseudomonadota</taxon>
        <taxon>Gammaproteobacteria</taxon>
        <taxon>Oceanospirillales</taxon>
        <taxon>Oceanospirillaceae</taxon>
        <taxon>Neptuniibacter</taxon>
    </lineage>
</organism>
<dbReference type="InterPro" id="IPR011010">
    <property type="entry name" value="DNA_brk_join_enz"/>
</dbReference>
<evidence type="ECO:0000259" key="6">
    <source>
        <dbReference type="PROSITE" id="PS51898"/>
    </source>
</evidence>
<dbReference type="SUPFAM" id="SSF56349">
    <property type="entry name" value="DNA breaking-rejoining enzymes"/>
    <property type="match status" value="1"/>
</dbReference>
<evidence type="ECO:0000313" key="9">
    <source>
        <dbReference type="Proteomes" id="UP000002171"/>
    </source>
</evidence>
<keyword evidence="4" id="KW-0233">DNA recombination</keyword>
<protein>
    <submittedName>
        <fullName evidence="8">Putative integrase prophage protein</fullName>
    </submittedName>
</protein>
<dbReference type="GO" id="GO:0003677">
    <property type="term" value="F:DNA binding"/>
    <property type="evidence" value="ECO:0007669"/>
    <property type="project" value="UniProtKB-UniRule"/>
</dbReference>
<evidence type="ECO:0000256" key="1">
    <source>
        <dbReference type="ARBA" id="ARBA00008857"/>
    </source>
</evidence>
<dbReference type="InterPro" id="IPR038488">
    <property type="entry name" value="Integrase_DNA-bd_sf"/>
</dbReference>
<dbReference type="InterPro" id="IPR025166">
    <property type="entry name" value="Integrase_DNA_bind_dom"/>
</dbReference>
<dbReference type="OrthoDB" id="9795573at2"/>
<dbReference type="InterPro" id="IPR002104">
    <property type="entry name" value="Integrase_catalytic"/>
</dbReference>
<dbReference type="Pfam" id="PF22022">
    <property type="entry name" value="Phage_int_M"/>
    <property type="match status" value="1"/>
</dbReference>
<dbReference type="Pfam" id="PF00589">
    <property type="entry name" value="Phage_integrase"/>
    <property type="match status" value="1"/>
</dbReference>
<keyword evidence="2" id="KW-0229">DNA integration</keyword>
<reference evidence="8 9" key="1">
    <citation type="submission" date="2006-02" db="EMBL/GenBank/DDBJ databases">
        <authorList>
            <person name="Pinhassi J."/>
            <person name="Pedros-Alio C."/>
            <person name="Ferriera S."/>
            <person name="Johnson J."/>
            <person name="Kravitz S."/>
            <person name="Halpern A."/>
            <person name="Remington K."/>
            <person name="Beeson K."/>
            <person name="Tran B."/>
            <person name="Rogers Y.-H."/>
            <person name="Friedman R."/>
            <person name="Venter J.C."/>
        </authorList>
    </citation>
    <scope>NUCLEOTIDE SEQUENCE [LARGE SCALE GENOMIC DNA]</scope>
    <source>
        <strain evidence="8 9">MED92</strain>
    </source>
</reference>
<dbReference type="PANTHER" id="PTHR30629:SF2">
    <property type="entry name" value="PROPHAGE INTEGRASE INTS-RELATED"/>
    <property type="match status" value="1"/>
</dbReference>
<dbReference type="Gene3D" id="1.10.150.130">
    <property type="match status" value="1"/>
</dbReference>
<dbReference type="InterPro" id="IPR010998">
    <property type="entry name" value="Integrase_recombinase_N"/>
</dbReference>
<dbReference type="Pfam" id="PF13356">
    <property type="entry name" value="Arm-DNA-bind_3"/>
    <property type="match status" value="1"/>
</dbReference>
<dbReference type="Proteomes" id="UP000002171">
    <property type="component" value="Unassembled WGS sequence"/>
</dbReference>
<accession>A0A7U8GSV2</accession>
<dbReference type="InterPro" id="IPR053876">
    <property type="entry name" value="Phage_int_M"/>
</dbReference>
<evidence type="ECO:0000256" key="4">
    <source>
        <dbReference type="ARBA" id="ARBA00023172"/>
    </source>
</evidence>
<dbReference type="PANTHER" id="PTHR30629">
    <property type="entry name" value="PROPHAGE INTEGRASE"/>
    <property type="match status" value="1"/>
</dbReference>
<dbReference type="RefSeq" id="WP_007021925.1">
    <property type="nucleotide sequence ID" value="NZ_CH724126.1"/>
</dbReference>
<evidence type="ECO:0000256" key="5">
    <source>
        <dbReference type="PROSITE-ProRule" id="PRU01248"/>
    </source>
</evidence>
<feature type="domain" description="Tyr recombinase" evidence="6">
    <location>
        <begin position="202"/>
        <end position="383"/>
    </location>
</feature>
<dbReference type="CDD" id="cd00801">
    <property type="entry name" value="INT_P4_C"/>
    <property type="match status" value="1"/>
</dbReference>
<dbReference type="InterPro" id="IPR050808">
    <property type="entry name" value="Phage_Integrase"/>
</dbReference>
<dbReference type="PROSITE" id="PS51898">
    <property type="entry name" value="TYR_RECOMBINASE"/>
    <property type="match status" value="1"/>
</dbReference>
<name>A0A7U8GSV2_NEPCE</name>
<dbReference type="GO" id="GO:0006310">
    <property type="term" value="P:DNA recombination"/>
    <property type="evidence" value="ECO:0007669"/>
    <property type="project" value="UniProtKB-KW"/>
</dbReference>
<dbReference type="Gene3D" id="3.30.160.390">
    <property type="entry name" value="Integrase, DNA-binding domain"/>
    <property type="match status" value="1"/>
</dbReference>
<dbReference type="AlphaFoldDB" id="A0A7U8GSV2"/>
<comment type="similarity">
    <text evidence="1">Belongs to the 'phage' integrase family.</text>
</comment>
<dbReference type="GO" id="GO:0015074">
    <property type="term" value="P:DNA integration"/>
    <property type="evidence" value="ECO:0007669"/>
    <property type="project" value="UniProtKB-KW"/>
</dbReference>
<keyword evidence="9" id="KW-1185">Reference proteome</keyword>
<feature type="domain" description="Core-binding (CB)" evidence="7">
    <location>
        <begin position="98"/>
        <end position="179"/>
    </location>
</feature>
<evidence type="ECO:0000313" key="8">
    <source>
        <dbReference type="EMBL" id="EAR62907.1"/>
    </source>
</evidence>
<comment type="caution">
    <text evidence="8">The sequence shown here is derived from an EMBL/GenBank/DDBJ whole genome shotgun (WGS) entry which is preliminary data.</text>
</comment>
<evidence type="ECO:0000256" key="2">
    <source>
        <dbReference type="ARBA" id="ARBA00022908"/>
    </source>
</evidence>
<proteinExistence type="inferred from homology"/>
<dbReference type="InterPro" id="IPR013762">
    <property type="entry name" value="Integrase-like_cat_sf"/>
</dbReference>
<gene>
    <name evidence="8" type="ORF">MED92_07306</name>
</gene>
<dbReference type="PROSITE" id="PS51900">
    <property type="entry name" value="CB"/>
    <property type="match status" value="1"/>
</dbReference>
<keyword evidence="3 5" id="KW-0238">DNA-binding</keyword>
<dbReference type="EMBL" id="AAOW01000001">
    <property type="protein sequence ID" value="EAR62907.1"/>
    <property type="molecule type" value="Genomic_DNA"/>
</dbReference>
<dbReference type="InterPro" id="IPR044068">
    <property type="entry name" value="CB"/>
</dbReference>
<evidence type="ECO:0000256" key="3">
    <source>
        <dbReference type="ARBA" id="ARBA00023125"/>
    </source>
</evidence>
<sequence>MPLTDVSIKKASIKEKDYKQSDEKGLYVLIKKNGSKLFYMKYRFNGKEKKLSFGPYPEVTLKKAREQRDDARALLRQGIDPSAHKKAKKAAHQLNSQNSFQSIALEWFETKQADKTPGYQQRVLRALEHDLFPSIGNTPINEVTAPMLLEALRKVEDRNAIETAHRDKQIASQVFRYAIATGRAERDPAPDLKGALKTPKKRHFSAITTPKEAGRLMAAIDQFEGTPVVKAALKLSALFFCRPGELRHLKWSDINHEELRIELVAEKTHQQHIIPLSEQALTVLRELRDLYPYIGEDEYIFPSARGRSRCMSENAIRVALRTMGYDNNTMTAHGFRAMARTLLDEVLNYRVEWIEQQLAHAVKDANGRAYNRTKHIEQRTKMMQHWADYLDQLKAQALAGNVITANFGKAN</sequence>
<evidence type="ECO:0000259" key="7">
    <source>
        <dbReference type="PROSITE" id="PS51900"/>
    </source>
</evidence>